<comment type="caution">
    <text evidence="1">The sequence shown here is derived from an EMBL/GenBank/DDBJ whole genome shotgun (WGS) entry which is preliminary data.</text>
</comment>
<sequence length="367" mass="40944">MSAAEEPGDGAGSLSNDVLLFFVSTPERPEWVDRISKRFGGLRVRWVNSIREDKSVVNVSELSPELFDGVTLFCTYMPAPAELIPKVRFVQLTSAGADRWLGHPKYLEESTVFCTSNGVQSPQIAEWVIGAWLSHQHHFPRYQNYMKTGFWEGPFEQHFQDSTSLRIGILGYGAIGRQCARLATALGMEVYAYTRSERSTAASRRDDSYCVPGTGDPEGVLPAKWFHGASRDAVNDFLRQGLDLLVISLPLTAETRHVVGREQLAILGSTRKAFVANIGRGGHIDQDALVEALETGKIRGAALDVTDPEPLPKEHPLWKAPNLLITPHVSWRTDVLWDRLMDVIETNLERLAAGRPLINVMNRQLHY</sequence>
<evidence type="ECO:0000313" key="1">
    <source>
        <dbReference type="EMBL" id="KAI6083800.1"/>
    </source>
</evidence>
<reference evidence="1 2" key="1">
    <citation type="journal article" date="2022" name="New Phytol.">
        <title>Ecological generalism drives hyperdiversity of secondary metabolite gene clusters in xylarialean endophytes.</title>
        <authorList>
            <person name="Franco M.E.E."/>
            <person name="Wisecaver J.H."/>
            <person name="Arnold A.E."/>
            <person name="Ju Y.M."/>
            <person name="Slot J.C."/>
            <person name="Ahrendt S."/>
            <person name="Moore L.P."/>
            <person name="Eastman K.E."/>
            <person name="Scott K."/>
            <person name="Konkel Z."/>
            <person name="Mondo S.J."/>
            <person name="Kuo A."/>
            <person name="Hayes R.D."/>
            <person name="Haridas S."/>
            <person name="Andreopoulos B."/>
            <person name="Riley R."/>
            <person name="LaButti K."/>
            <person name="Pangilinan J."/>
            <person name="Lipzen A."/>
            <person name="Amirebrahimi M."/>
            <person name="Yan J."/>
            <person name="Adam C."/>
            <person name="Keymanesh K."/>
            <person name="Ng V."/>
            <person name="Louie K."/>
            <person name="Northen T."/>
            <person name="Drula E."/>
            <person name="Henrissat B."/>
            <person name="Hsieh H.M."/>
            <person name="Youens-Clark K."/>
            <person name="Lutzoni F."/>
            <person name="Miadlikowska J."/>
            <person name="Eastwood D.C."/>
            <person name="Hamelin R.C."/>
            <person name="Grigoriev I.V."/>
            <person name="U'Ren J.M."/>
        </authorList>
    </citation>
    <scope>NUCLEOTIDE SEQUENCE [LARGE SCALE GENOMIC DNA]</scope>
    <source>
        <strain evidence="1 2">ER1909</strain>
    </source>
</reference>
<dbReference type="Proteomes" id="UP001497680">
    <property type="component" value="Unassembled WGS sequence"/>
</dbReference>
<dbReference type="EMBL" id="MU394346">
    <property type="protein sequence ID" value="KAI6083800.1"/>
    <property type="molecule type" value="Genomic_DNA"/>
</dbReference>
<gene>
    <name evidence="1" type="ORF">F4821DRAFT_243983</name>
</gene>
<protein>
    <submittedName>
        <fullName evidence="1">Uncharacterized protein</fullName>
    </submittedName>
</protein>
<proteinExistence type="predicted"/>
<accession>A0ACC0CUJ8</accession>
<name>A0ACC0CUJ8_9PEZI</name>
<organism evidence="1 2">
    <name type="scientific">Hypoxylon rubiginosum</name>
    <dbReference type="NCBI Taxonomy" id="110542"/>
    <lineage>
        <taxon>Eukaryota</taxon>
        <taxon>Fungi</taxon>
        <taxon>Dikarya</taxon>
        <taxon>Ascomycota</taxon>
        <taxon>Pezizomycotina</taxon>
        <taxon>Sordariomycetes</taxon>
        <taxon>Xylariomycetidae</taxon>
        <taxon>Xylariales</taxon>
        <taxon>Hypoxylaceae</taxon>
        <taxon>Hypoxylon</taxon>
    </lineage>
</organism>
<keyword evidence="2" id="KW-1185">Reference proteome</keyword>
<evidence type="ECO:0000313" key="2">
    <source>
        <dbReference type="Proteomes" id="UP001497680"/>
    </source>
</evidence>